<gene>
    <name evidence="1" type="ORF">LTR97_008025</name>
</gene>
<dbReference type="AlphaFoldDB" id="A0AAN7W7W5"/>
<dbReference type="Proteomes" id="UP001310594">
    <property type="component" value="Unassembled WGS sequence"/>
</dbReference>
<organism evidence="1 2">
    <name type="scientific">Elasticomyces elasticus</name>
    <dbReference type="NCBI Taxonomy" id="574655"/>
    <lineage>
        <taxon>Eukaryota</taxon>
        <taxon>Fungi</taxon>
        <taxon>Dikarya</taxon>
        <taxon>Ascomycota</taxon>
        <taxon>Pezizomycotina</taxon>
        <taxon>Dothideomycetes</taxon>
        <taxon>Dothideomycetidae</taxon>
        <taxon>Mycosphaerellales</taxon>
        <taxon>Teratosphaeriaceae</taxon>
        <taxon>Elasticomyces</taxon>
    </lineage>
</organism>
<sequence>MSDRYLYVALPIFLAASFFTVRYALTDIIELTELQPIQKAPEPKKAKPEDSINLATLLTLSRSPNPNIAKSAIQLVIERYADLPDVHKTLREERFSTDEGVRRQCKATIDFLLAWPNTPEPLMGCVRALRTPKPWEDVVEEAREYPEWVDRQEILPETPPTFYEGGSGDHSDGLMLNFGTVGDGPSDDMDEDDRRRLRRETFVVGAEELRRYDMA</sequence>
<evidence type="ECO:0000313" key="1">
    <source>
        <dbReference type="EMBL" id="KAK5696721.1"/>
    </source>
</evidence>
<comment type="caution">
    <text evidence="1">The sequence shown here is derived from an EMBL/GenBank/DDBJ whole genome shotgun (WGS) entry which is preliminary data.</text>
</comment>
<accession>A0AAN7W7W5</accession>
<reference evidence="1" key="1">
    <citation type="submission" date="2023-08" db="EMBL/GenBank/DDBJ databases">
        <title>Black Yeasts Isolated from many extreme environments.</title>
        <authorList>
            <person name="Coleine C."/>
            <person name="Stajich J.E."/>
            <person name="Selbmann L."/>
        </authorList>
    </citation>
    <scope>NUCLEOTIDE SEQUENCE</scope>
    <source>
        <strain evidence="1">CCFEE 5810</strain>
    </source>
</reference>
<proteinExistence type="predicted"/>
<protein>
    <submittedName>
        <fullName evidence="1">Uncharacterized protein</fullName>
    </submittedName>
</protein>
<evidence type="ECO:0000313" key="2">
    <source>
        <dbReference type="Proteomes" id="UP001310594"/>
    </source>
</evidence>
<name>A0AAN7W7W5_9PEZI</name>
<dbReference type="EMBL" id="JAVRQU010000012">
    <property type="protein sequence ID" value="KAK5696721.1"/>
    <property type="molecule type" value="Genomic_DNA"/>
</dbReference>